<dbReference type="PANTHER" id="PTHR33540">
    <property type="entry name" value="TRNA THREONYLCARBAMOYLADENOSINE BIOSYNTHESIS PROTEIN TSAE"/>
    <property type="match status" value="1"/>
</dbReference>
<evidence type="ECO:0000256" key="5">
    <source>
        <dbReference type="ARBA" id="ARBA00022694"/>
    </source>
</evidence>
<keyword evidence="7" id="KW-0547">Nucleotide-binding</keyword>
<gene>
    <name evidence="11" type="ORF">BHU72_06390</name>
</gene>
<keyword evidence="8" id="KW-0067">ATP-binding</keyword>
<keyword evidence="11" id="KW-0808">Transferase</keyword>
<evidence type="ECO:0000313" key="12">
    <source>
        <dbReference type="Proteomes" id="UP000095255"/>
    </source>
</evidence>
<dbReference type="Gene3D" id="3.40.50.300">
    <property type="entry name" value="P-loop containing nucleotide triphosphate hydrolases"/>
    <property type="match status" value="1"/>
</dbReference>
<dbReference type="AlphaFoldDB" id="A0A1E5L5I1"/>
<comment type="caution">
    <text evidence="11">The sequence shown here is derived from an EMBL/GenBank/DDBJ whole genome shotgun (WGS) entry which is preliminary data.</text>
</comment>
<organism evidence="11 12">
    <name type="scientific">Desulfuribacillus stibiiarsenatis</name>
    <dbReference type="NCBI Taxonomy" id="1390249"/>
    <lineage>
        <taxon>Bacteria</taxon>
        <taxon>Bacillati</taxon>
        <taxon>Bacillota</taxon>
        <taxon>Desulfuribacillia</taxon>
        <taxon>Desulfuribacillales</taxon>
        <taxon>Desulfuribacillaceae</taxon>
        <taxon>Desulfuribacillus</taxon>
    </lineage>
</organism>
<dbReference type="NCBIfam" id="TIGR00150">
    <property type="entry name" value="T6A_YjeE"/>
    <property type="match status" value="1"/>
</dbReference>
<dbReference type="OrthoDB" id="9815896at2"/>
<evidence type="ECO:0000256" key="2">
    <source>
        <dbReference type="ARBA" id="ARBA00007599"/>
    </source>
</evidence>
<reference evidence="11 12" key="1">
    <citation type="submission" date="2016-09" db="EMBL/GenBank/DDBJ databases">
        <title>Desulfuribacillus arsenicus sp. nov., an obligately anaerobic, dissimilatory arsenic- and antimonate-reducing bacterium isolated from anoxic sediments.</title>
        <authorList>
            <person name="Abin C.A."/>
            <person name="Hollibaugh J.T."/>
        </authorList>
    </citation>
    <scope>NUCLEOTIDE SEQUENCE [LARGE SCALE GENOMIC DNA]</scope>
    <source>
        <strain evidence="11 12">MLFW-2</strain>
    </source>
</reference>
<proteinExistence type="inferred from homology"/>
<evidence type="ECO:0000256" key="8">
    <source>
        <dbReference type="ARBA" id="ARBA00022840"/>
    </source>
</evidence>
<keyword evidence="4" id="KW-0963">Cytoplasm</keyword>
<dbReference type="GO" id="GO:0005737">
    <property type="term" value="C:cytoplasm"/>
    <property type="evidence" value="ECO:0007669"/>
    <property type="project" value="UniProtKB-SubCell"/>
</dbReference>
<evidence type="ECO:0000313" key="11">
    <source>
        <dbReference type="EMBL" id="OEH85229.1"/>
    </source>
</evidence>
<keyword evidence="5" id="KW-0819">tRNA processing</keyword>
<dbReference type="EMBL" id="MJAT01000033">
    <property type="protein sequence ID" value="OEH85229.1"/>
    <property type="molecule type" value="Genomic_DNA"/>
</dbReference>
<comment type="subcellular location">
    <subcellularLocation>
        <location evidence="1">Cytoplasm</location>
    </subcellularLocation>
</comment>
<sequence>MENIQSQSLEHTLNIGNHLGKLLSPGDVITLSGDLGAGKTTMTKGIAKGLGILAPVSSPTFTIIKEYLEGRMPLYHFDIYRLGESAIDEDLGYDEYFYGNGVCVIEWSEFIDELIPEERLHIAIRHMEEDDQHRVITFSFTDQRWKKVIEELVSICRI</sequence>
<name>A0A1E5L5I1_9FIRM</name>
<evidence type="ECO:0000256" key="9">
    <source>
        <dbReference type="ARBA" id="ARBA00022842"/>
    </source>
</evidence>
<accession>A0A1E5L5I1</accession>
<keyword evidence="9" id="KW-0460">Magnesium</keyword>
<dbReference type="InterPro" id="IPR027417">
    <property type="entry name" value="P-loop_NTPase"/>
</dbReference>
<dbReference type="PANTHER" id="PTHR33540:SF2">
    <property type="entry name" value="TRNA THREONYLCARBAMOYLADENOSINE BIOSYNTHESIS PROTEIN TSAE"/>
    <property type="match status" value="1"/>
</dbReference>
<protein>
    <recommendedName>
        <fullName evidence="3">tRNA threonylcarbamoyladenosine biosynthesis protein TsaE</fullName>
    </recommendedName>
    <alternativeName>
        <fullName evidence="10">t(6)A37 threonylcarbamoyladenosine biosynthesis protein TsaE</fullName>
    </alternativeName>
</protein>
<evidence type="ECO:0000256" key="10">
    <source>
        <dbReference type="ARBA" id="ARBA00032441"/>
    </source>
</evidence>
<comment type="similarity">
    <text evidence="2">Belongs to the TsaE family.</text>
</comment>
<dbReference type="STRING" id="1390249.BHU72_06390"/>
<evidence type="ECO:0000256" key="3">
    <source>
        <dbReference type="ARBA" id="ARBA00019010"/>
    </source>
</evidence>
<dbReference type="GO" id="GO:0016740">
    <property type="term" value="F:transferase activity"/>
    <property type="evidence" value="ECO:0007669"/>
    <property type="project" value="UniProtKB-KW"/>
</dbReference>
<evidence type="ECO:0000256" key="4">
    <source>
        <dbReference type="ARBA" id="ARBA00022490"/>
    </source>
</evidence>
<dbReference type="GO" id="GO:0046872">
    <property type="term" value="F:metal ion binding"/>
    <property type="evidence" value="ECO:0007669"/>
    <property type="project" value="UniProtKB-KW"/>
</dbReference>
<dbReference type="RefSeq" id="WP_069702556.1">
    <property type="nucleotide sequence ID" value="NZ_MJAT01000033.1"/>
</dbReference>
<dbReference type="InterPro" id="IPR003442">
    <property type="entry name" value="T6A_TsaE"/>
</dbReference>
<evidence type="ECO:0000256" key="1">
    <source>
        <dbReference type="ARBA" id="ARBA00004496"/>
    </source>
</evidence>
<evidence type="ECO:0000256" key="7">
    <source>
        <dbReference type="ARBA" id="ARBA00022741"/>
    </source>
</evidence>
<dbReference type="GO" id="GO:0002949">
    <property type="term" value="P:tRNA threonylcarbamoyladenosine modification"/>
    <property type="evidence" value="ECO:0007669"/>
    <property type="project" value="InterPro"/>
</dbReference>
<keyword evidence="12" id="KW-1185">Reference proteome</keyword>
<evidence type="ECO:0000256" key="6">
    <source>
        <dbReference type="ARBA" id="ARBA00022723"/>
    </source>
</evidence>
<dbReference type="Proteomes" id="UP000095255">
    <property type="component" value="Unassembled WGS sequence"/>
</dbReference>
<dbReference type="SUPFAM" id="SSF52540">
    <property type="entry name" value="P-loop containing nucleoside triphosphate hydrolases"/>
    <property type="match status" value="1"/>
</dbReference>
<dbReference type="GO" id="GO:0005524">
    <property type="term" value="F:ATP binding"/>
    <property type="evidence" value="ECO:0007669"/>
    <property type="project" value="UniProtKB-KW"/>
</dbReference>
<dbReference type="Pfam" id="PF02367">
    <property type="entry name" value="TsaE"/>
    <property type="match status" value="1"/>
</dbReference>
<keyword evidence="6" id="KW-0479">Metal-binding</keyword>